<dbReference type="GO" id="GO:0016887">
    <property type="term" value="F:ATP hydrolysis activity"/>
    <property type="evidence" value="ECO:0007669"/>
    <property type="project" value="InterPro"/>
</dbReference>
<comment type="similarity">
    <text evidence="2">Belongs to the AAA ATPase family. BCS1 subfamily.</text>
</comment>
<dbReference type="EMBL" id="CAJGYO010000010">
    <property type="protein sequence ID" value="CAD6256339.1"/>
    <property type="molecule type" value="Genomic_DNA"/>
</dbReference>
<evidence type="ECO:0000256" key="3">
    <source>
        <dbReference type="ARBA" id="ARBA00022842"/>
    </source>
</evidence>
<dbReference type="Pfam" id="PF14363">
    <property type="entry name" value="AAA_assoc"/>
    <property type="match status" value="1"/>
</dbReference>
<comment type="catalytic activity">
    <reaction evidence="4">
        <text>ATP + H2O = ADP + phosphate + H(+)</text>
        <dbReference type="Rhea" id="RHEA:13065"/>
        <dbReference type="ChEBI" id="CHEBI:15377"/>
        <dbReference type="ChEBI" id="CHEBI:15378"/>
        <dbReference type="ChEBI" id="CHEBI:30616"/>
        <dbReference type="ChEBI" id="CHEBI:43474"/>
        <dbReference type="ChEBI" id="CHEBI:456216"/>
    </reaction>
</comment>
<name>A0A811QFV6_9POAL</name>
<dbReference type="Gene3D" id="3.40.50.300">
    <property type="entry name" value="P-loop containing nucleotide triphosphate hydrolases"/>
    <property type="match status" value="1"/>
</dbReference>
<reference evidence="6" key="1">
    <citation type="submission" date="2020-10" db="EMBL/GenBank/DDBJ databases">
        <authorList>
            <person name="Han B."/>
            <person name="Lu T."/>
            <person name="Zhao Q."/>
            <person name="Huang X."/>
            <person name="Zhao Y."/>
        </authorList>
    </citation>
    <scope>NUCLEOTIDE SEQUENCE</scope>
</reference>
<dbReference type="SMART" id="SM00382">
    <property type="entry name" value="AAA"/>
    <property type="match status" value="1"/>
</dbReference>
<dbReference type="Pfam" id="PF25568">
    <property type="entry name" value="AAA_lid_At3g28540"/>
    <property type="match status" value="1"/>
</dbReference>
<evidence type="ECO:0000256" key="2">
    <source>
        <dbReference type="ARBA" id="ARBA00007448"/>
    </source>
</evidence>
<dbReference type="SUPFAM" id="SSF52540">
    <property type="entry name" value="P-loop containing nucleoside triphosphate hydrolases"/>
    <property type="match status" value="1"/>
</dbReference>
<dbReference type="InterPro" id="IPR058017">
    <property type="entry name" value="At3g28540-like_C"/>
</dbReference>
<dbReference type="InterPro" id="IPR003593">
    <property type="entry name" value="AAA+_ATPase"/>
</dbReference>
<accession>A0A811QFV6</accession>
<dbReference type="GO" id="GO:0006950">
    <property type="term" value="P:response to stress"/>
    <property type="evidence" value="ECO:0007669"/>
    <property type="project" value="UniProtKB-ARBA"/>
</dbReference>
<dbReference type="AlphaFoldDB" id="A0A811QFV6"/>
<dbReference type="OrthoDB" id="633637at2759"/>
<comment type="caution">
    <text evidence="6">The sequence shown here is derived from an EMBL/GenBank/DDBJ whole genome shotgun (WGS) entry which is preliminary data.</text>
</comment>
<protein>
    <recommendedName>
        <fullName evidence="5">AAA+ ATPase domain-containing protein</fullName>
    </recommendedName>
</protein>
<keyword evidence="3" id="KW-0460">Magnesium</keyword>
<sequence>MVLSVEKWVGFGLAMAGFGLLWSRMPQHVHDEARHIISSLVPMVMSYFNPYEQITVSEYGEERFEWNKMFCAVSTYLRRACLDHASKLKGELGNNSKDDPLIRLDKNQEVVDNFDGARMWWRLCPKSTKNRGATVISLLPGDSDDEPRCYRLVFHKRQRKLVLDSYLPRIVRQWREIIATNRQRLLFTNHSQEGKSWWINVPYNPPATFDMLAMDHSKNIEIMEDLTAFRVAKEYHSKVGKAWKRGYFLHGPSGTGKSTMIGAMANFLEYDVYDLDVTSIKDNAELRKLFLDTMDRSIIVIEDIDAIEVELTTKRKGKEAAEENDDNHLVIELSEKNNKGKVTLSGLLSFVDGLWPACGSERIFVFTTNHVDRLDPALIRRGRMDRHIEMSYCRFEAFKMLAKSYQDITEHSLFGEIGQLLDEIDTTPADVAGNLMLRVKRREADDCLAVLVETLKKAKMKAAAPPMDSVEEAKEE</sequence>
<keyword evidence="7" id="KW-1185">Reference proteome</keyword>
<dbReference type="Proteomes" id="UP000604825">
    <property type="component" value="Unassembled WGS sequence"/>
</dbReference>
<dbReference type="PANTHER" id="PTHR23070">
    <property type="entry name" value="BCS1 AAA-TYPE ATPASE"/>
    <property type="match status" value="1"/>
</dbReference>
<gene>
    <name evidence="6" type="ORF">NCGR_LOCUS39847</name>
</gene>
<dbReference type="InterPro" id="IPR003959">
    <property type="entry name" value="ATPase_AAA_core"/>
</dbReference>
<evidence type="ECO:0000256" key="4">
    <source>
        <dbReference type="ARBA" id="ARBA00049360"/>
    </source>
</evidence>
<evidence type="ECO:0000313" key="7">
    <source>
        <dbReference type="Proteomes" id="UP000604825"/>
    </source>
</evidence>
<dbReference type="InterPro" id="IPR050747">
    <property type="entry name" value="Mitochondrial_chaperone_BCS1"/>
</dbReference>
<proteinExistence type="inferred from homology"/>
<dbReference type="Pfam" id="PF00004">
    <property type="entry name" value="AAA"/>
    <property type="match status" value="1"/>
</dbReference>
<dbReference type="InterPro" id="IPR025753">
    <property type="entry name" value="AAA_N_dom"/>
</dbReference>
<dbReference type="GO" id="GO:0005524">
    <property type="term" value="F:ATP binding"/>
    <property type="evidence" value="ECO:0007669"/>
    <property type="project" value="InterPro"/>
</dbReference>
<evidence type="ECO:0000259" key="5">
    <source>
        <dbReference type="SMART" id="SM00382"/>
    </source>
</evidence>
<feature type="domain" description="AAA+ ATPase" evidence="5">
    <location>
        <begin position="243"/>
        <end position="394"/>
    </location>
</feature>
<dbReference type="InterPro" id="IPR027417">
    <property type="entry name" value="P-loop_NTPase"/>
</dbReference>
<evidence type="ECO:0000313" key="6">
    <source>
        <dbReference type="EMBL" id="CAD6256339.1"/>
    </source>
</evidence>
<evidence type="ECO:0000256" key="1">
    <source>
        <dbReference type="ARBA" id="ARBA00001946"/>
    </source>
</evidence>
<dbReference type="Gene3D" id="6.10.280.40">
    <property type="match status" value="1"/>
</dbReference>
<organism evidence="6 7">
    <name type="scientific">Miscanthus lutarioriparius</name>
    <dbReference type="NCBI Taxonomy" id="422564"/>
    <lineage>
        <taxon>Eukaryota</taxon>
        <taxon>Viridiplantae</taxon>
        <taxon>Streptophyta</taxon>
        <taxon>Embryophyta</taxon>
        <taxon>Tracheophyta</taxon>
        <taxon>Spermatophyta</taxon>
        <taxon>Magnoliopsida</taxon>
        <taxon>Liliopsida</taxon>
        <taxon>Poales</taxon>
        <taxon>Poaceae</taxon>
        <taxon>PACMAD clade</taxon>
        <taxon>Panicoideae</taxon>
        <taxon>Andropogonodae</taxon>
        <taxon>Andropogoneae</taxon>
        <taxon>Saccharinae</taxon>
        <taxon>Miscanthus</taxon>
    </lineage>
</organism>
<comment type="cofactor">
    <cofactor evidence="1">
        <name>Mg(2+)</name>
        <dbReference type="ChEBI" id="CHEBI:18420"/>
    </cofactor>
</comment>